<sequence>MAEYRQAYTQADVDCLRAALARGVLKATINGESVEYASMAEMRKQINIMQADIEGVTRGLRTHYPTTSRGL</sequence>
<protein>
    <recommendedName>
        <fullName evidence="3">GpW protein</fullName>
    </recommendedName>
</protein>
<name>A0A2C9CPS9_9RHOB</name>
<keyword evidence="2" id="KW-1185">Reference proteome</keyword>
<dbReference type="NCBIfam" id="NF047331">
    <property type="entry name" value="phage_HTJ"/>
    <property type="match status" value="1"/>
</dbReference>
<evidence type="ECO:0000313" key="1">
    <source>
        <dbReference type="EMBL" id="SOH93366.1"/>
    </source>
</evidence>
<dbReference type="Proteomes" id="UP000220034">
    <property type="component" value="Unassembled WGS sequence"/>
</dbReference>
<dbReference type="EMBL" id="OCTN01000002">
    <property type="protein sequence ID" value="SOH93366.1"/>
    <property type="molecule type" value="Genomic_DNA"/>
</dbReference>
<reference evidence="2" key="1">
    <citation type="submission" date="2017-09" db="EMBL/GenBank/DDBJ databases">
        <authorList>
            <person name="Varghese N."/>
            <person name="Submissions S."/>
        </authorList>
    </citation>
    <scope>NUCLEOTIDE SEQUENCE [LARGE SCALE GENOMIC DNA]</scope>
    <source>
        <strain evidence="2">C7</strain>
    </source>
</reference>
<dbReference type="AlphaFoldDB" id="A0A2C9CPS9"/>
<organism evidence="1 2">
    <name type="scientific">Pontivivens marinum</name>
    <dbReference type="NCBI Taxonomy" id="1690039"/>
    <lineage>
        <taxon>Bacteria</taxon>
        <taxon>Pseudomonadati</taxon>
        <taxon>Pseudomonadota</taxon>
        <taxon>Alphaproteobacteria</taxon>
        <taxon>Rhodobacterales</taxon>
        <taxon>Paracoccaceae</taxon>
        <taxon>Pontivivens</taxon>
    </lineage>
</organism>
<dbReference type="OrthoDB" id="7581025at2"/>
<dbReference type="RefSeq" id="WP_097928954.1">
    <property type="nucleotide sequence ID" value="NZ_OCTN01000002.1"/>
</dbReference>
<proteinExistence type="predicted"/>
<evidence type="ECO:0008006" key="3">
    <source>
        <dbReference type="Google" id="ProtNLM"/>
    </source>
</evidence>
<evidence type="ECO:0000313" key="2">
    <source>
        <dbReference type="Proteomes" id="UP000220034"/>
    </source>
</evidence>
<accession>A0A2C9CPS9</accession>
<gene>
    <name evidence="1" type="ORF">SAMN06273572_10242</name>
</gene>